<proteinExistence type="predicted"/>
<evidence type="ECO:0000313" key="2">
    <source>
        <dbReference type="EMBL" id="ERH24312.1"/>
    </source>
</evidence>
<reference evidence="2 3" key="1">
    <citation type="submission" date="2013-08" db="EMBL/GenBank/DDBJ databases">
        <authorList>
            <person name="Weinstock G."/>
            <person name="Sodergren E."/>
            <person name="Wylie T."/>
            <person name="Fulton L."/>
            <person name="Fulton R."/>
            <person name="Fronick C."/>
            <person name="O'Laughlin M."/>
            <person name="Godfrey J."/>
            <person name="Miner T."/>
            <person name="Herter B."/>
            <person name="Appelbaum E."/>
            <person name="Cordes M."/>
            <person name="Lek S."/>
            <person name="Wollam A."/>
            <person name="Pepin K.H."/>
            <person name="Palsikar V.B."/>
            <person name="Mitreva M."/>
            <person name="Wilson R.K."/>
        </authorList>
    </citation>
    <scope>NUCLEOTIDE SEQUENCE [LARGE SCALE GENOMIC DNA]</scope>
    <source>
        <strain evidence="2 3">F0542</strain>
    </source>
</reference>
<evidence type="ECO:0000256" key="1">
    <source>
        <dbReference type="SAM" id="MobiDB-lite"/>
    </source>
</evidence>
<dbReference type="Proteomes" id="UP000016536">
    <property type="component" value="Unassembled WGS sequence"/>
</dbReference>
<gene>
    <name evidence="2" type="ORF">HMPREF1979_01373</name>
</gene>
<sequence>MWPTLRCLGHLRGQTDHNSDQSRAGRRRCPRGRAGRIFAGLGGYS</sequence>
<feature type="region of interest" description="Disordered" evidence="1">
    <location>
        <begin position="12"/>
        <end position="31"/>
    </location>
</feature>
<accession>U1S0W5</accession>
<protein>
    <submittedName>
        <fullName evidence="2">Uncharacterized protein</fullName>
    </submittedName>
</protein>
<evidence type="ECO:0000313" key="3">
    <source>
        <dbReference type="Proteomes" id="UP000016536"/>
    </source>
</evidence>
<comment type="caution">
    <text evidence="2">The sequence shown here is derived from an EMBL/GenBank/DDBJ whole genome shotgun (WGS) entry which is preliminary data.</text>
</comment>
<dbReference type="AlphaFoldDB" id="U1S0W5"/>
<organism evidence="2 3">
    <name type="scientific">Actinomyces johnsonii F0542</name>
    <dbReference type="NCBI Taxonomy" id="1321818"/>
    <lineage>
        <taxon>Bacteria</taxon>
        <taxon>Bacillati</taxon>
        <taxon>Actinomycetota</taxon>
        <taxon>Actinomycetes</taxon>
        <taxon>Actinomycetales</taxon>
        <taxon>Actinomycetaceae</taxon>
        <taxon>Actinomyces</taxon>
    </lineage>
</organism>
<dbReference type="HOGENOM" id="CLU_3195076_0_0_11"/>
<keyword evidence="3" id="KW-1185">Reference proteome</keyword>
<dbReference type="EMBL" id="AWSE01000066">
    <property type="protein sequence ID" value="ERH24312.1"/>
    <property type="molecule type" value="Genomic_DNA"/>
</dbReference>
<name>U1S0W5_9ACTO</name>